<feature type="domain" description="Aspartyl/asparaginy/proline hydroxylase" evidence="5">
    <location>
        <begin position="71"/>
        <end position="220"/>
    </location>
</feature>
<sequence length="260" mass="28635">MRALVGAELGEAAAGRLGRVEDLFGRMARREVHEEEGEHGRRYAPGFVEGLEPHAPFHDAGAPWCAELRGHWREIREELRRHLGDAGAWAPGAYAASNRAYAPDWKIAGVLTEGRWQSPERWGATQAVIERLEGVAPFEAFFARMPPHSKIAAHSDNLNYILTSHLALDLEAGMCSIVVGSSEREWEEGEVLVFDTTFLHSAYNDSGRDRYVLVLRFWHPGLAVEERRAIHLSHALLAATPDPDRAGGGGAEPSMSVTGD</sequence>
<evidence type="ECO:0000256" key="2">
    <source>
        <dbReference type="ARBA" id="ARBA00022964"/>
    </source>
</evidence>
<evidence type="ECO:0000259" key="5">
    <source>
        <dbReference type="Pfam" id="PF05118"/>
    </source>
</evidence>
<dbReference type="InterPro" id="IPR051821">
    <property type="entry name" value="Asp/Asn_beta-hydroxylase"/>
</dbReference>
<feature type="region of interest" description="Disordered" evidence="4">
    <location>
        <begin position="241"/>
        <end position="260"/>
    </location>
</feature>
<comment type="similarity">
    <text evidence="1">Belongs to the aspartyl/asparaginyl beta-hydroxylase family.</text>
</comment>
<dbReference type="SUPFAM" id="SSF51197">
    <property type="entry name" value="Clavaminate synthase-like"/>
    <property type="match status" value="1"/>
</dbReference>
<gene>
    <name evidence="6" type="ORF">ACAT0790_LOCUS29714</name>
</gene>
<protein>
    <recommendedName>
        <fullName evidence="5">Aspartyl/asparaginy/proline hydroxylase domain-containing protein</fullName>
    </recommendedName>
</protein>
<dbReference type="GO" id="GO:0016020">
    <property type="term" value="C:membrane"/>
    <property type="evidence" value="ECO:0007669"/>
    <property type="project" value="TreeGrafter"/>
</dbReference>
<keyword evidence="3" id="KW-0560">Oxidoreductase</keyword>
<name>A0A7S1W3B9_ALECA</name>
<dbReference type="PANTHER" id="PTHR46332:SF5">
    <property type="entry name" value="ASPARTATE BETA-HYDROXYLASE DOMAIN CONTAINING 2"/>
    <property type="match status" value="1"/>
</dbReference>
<dbReference type="InterPro" id="IPR007803">
    <property type="entry name" value="Asp/Arg/Pro-Hydrxlase"/>
</dbReference>
<dbReference type="Pfam" id="PF05118">
    <property type="entry name" value="Asp_Arg_Hydrox"/>
    <property type="match status" value="1"/>
</dbReference>
<dbReference type="AlphaFoldDB" id="A0A7S1W3B9"/>
<dbReference type="PANTHER" id="PTHR46332">
    <property type="entry name" value="ASPARTATE BETA-HYDROXYLASE DOMAIN-CONTAINING PROTEIN 2"/>
    <property type="match status" value="1"/>
</dbReference>
<evidence type="ECO:0000313" key="6">
    <source>
        <dbReference type="EMBL" id="CAD9146726.1"/>
    </source>
</evidence>
<dbReference type="Gene3D" id="2.60.120.330">
    <property type="entry name" value="B-lactam Antibiotic, Isopenicillin N Synthase, Chain"/>
    <property type="match status" value="1"/>
</dbReference>
<proteinExistence type="inferred from homology"/>
<dbReference type="GO" id="GO:0051213">
    <property type="term" value="F:dioxygenase activity"/>
    <property type="evidence" value="ECO:0007669"/>
    <property type="project" value="UniProtKB-KW"/>
</dbReference>
<organism evidence="6">
    <name type="scientific">Alexandrium catenella</name>
    <name type="common">Red tide dinoflagellate</name>
    <name type="synonym">Gonyaulax catenella</name>
    <dbReference type="NCBI Taxonomy" id="2925"/>
    <lineage>
        <taxon>Eukaryota</taxon>
        <taxon>Sar</taxon>
        <taxon>Alveolata</taxon>
        <taxon>Dinophyceae</taxon>
        <taxon>Gonyaulacales</taxon>
        <taxon>Pyrocystaceae</taxon>
        <taxon>Alexandrium</taxon>
    </lineage>
</organism>
<keyword evidence="2" id="KW-0223">Dioxygenase</keyword>
<evidence type="ECO:0000256" key="3">
    <source>
        <dbReference type="ARBA" id="ARBA00023002"/>
    </source>
</evidence>
<reference evidence="6" key="1">
    <citation type="submission" date="2021-01" db="EMBL/GenBank/DDBJ databases">
        <authorList>
            <person name="Corre E."/>
            <person name="Pelletier E."/>
            <person name="Niang G."/>
            <person name="Scheremetjew M."/>
            <person name="Finn R."/>
            <person name="Kale V."/>
            <person name="Holt S."/>
            <person name="Cochrane G."/>
            <person name="Meng A."/>
            <person name="Brown T."/>
            <person name="Cohen L."/>
        </authorList>
    </citation>
    <scope>NUCLEOTIDE SEQUENCE</scope>
    <source>
        <strain evidence="6">OF101</strain>
    </source>
</reference>
<evidence type="ECO:0000256" key="1">
    <source>
        <dbReference type="ARBA" id="ARBA00007730"/>
    </source>
</evidence>
<evidence type="ECO:0000256" key="4">
    <source>
        <dbReference type="SAM" id="MobiDB-lite"/>
    </source>
</evidence>
<dbReference type="EMBL" id="HBGE01049217">
    <property type="protein sequence ID" value="CAD9146726.1"/>
    <property type="molecule type" value="Transcribed_RNA"/>
</dbReference>
<dbReference type="InterPro" id="IPR027443">
    <property type="entry name" value="IPNS-like_sf"/>
</dbReference>
<accession>A0A7S1W3B9</accession>